<dbReference type="PATRIC" id="fig|1440763.5.peg.615"/>
<dbReference type="AlphaFoldDB" id="A0A0G9HDV7"/>
<evidence type="ECO:0000313" key="2">
    <source>
        <dbReference type="Proteomes" id="UP000182987"/>
    </source>
</evidence>
<dbReference type="KEGG" id="lrz:BJI69_16360"/>
<protein>
    <submittedName>
        <fullName evidence="1">Uncharacterized protein</fullName>
    </submittedName>
</protein>
<reference evidence="2" key="1">
    <citation type="submission" date="2016-09" db="EMBL/GenBank/DDBJ databases">
        <authorList>
            <person name="Lysoe E."/>
        </authorList>
    </citation>
    <scope>NUCLEOTIDE SEQUENCE [LARGE SCALE GENOMIC DNA]</scope>
    <source>
        <strain evidence="2">LJ96T</strain>
    </source>
</reference>
<dbReference type="Proteomes" id="UP000182987">
    <property type="component" value="Chromosome"/>
</dbReference>
<evidence type="ECO:0000313" key="1">
    <source>
        <dbReference type="EMBL" id="APG05318.1"/>
    </source>
</evidence>
<gene>
    <name evidence="1" type="ORF">BJI69_16360</name>
</gene>
<dbReference type="InterPro" id="IPR021306">
    <property type="entry name" value="DUF2878"/>
</dbReference>
<dbReference type="Pfam" id="PF11086">
    <property type="entry name" value="DUF2878"/>
    <property type="match status" value="1"/>
</dbReference>
<organism evidence="1 2">
    <name type="scientific">Luteibacter rhizovicinus DSM 16549</name>
    <dbReference type="NCBI Taxonomy" id="1440763"/>
    <lineage>
        <taxon>Bacteria</taxon>
        <taxon>Pseudomonadati</taxon>
        <taxon>Pseudomonadota</taxon>
        <taxon>Gammaproteobacteria</taxon>
        <taxon>Lysobacterales</taxon>
        <taxon>Rhodanobacteraceae</taxon>
        <taxon>Luteibacter</taxon>
    </lineage>
</organism>
<dbReference type="STRING" id="1440763.BJI69_16360"/>
<accession>A0A0G9HDV7</accession>
<dbReference type="EMBL" id="CP017480">
    <property type="protein sequence ID" value="APG05318.1"/>
    <property type="molecule type" value="Genomic_DNA"/>
</dbReference>
<name>A0A0G9HDV7_9GAMM</name>
<proteinExistence type="predicted"/>
<sequence length="178" mass="18510">MIATWTSLIGYQAVWFVAVIFAGRGQPWPGVLAALAFVVWQLGVTTQRRSASQVLAVALVCGVVIDGLVRGLHLADYAAASPAVPGGGAPVWILGLWACFSLTLSGPLRALGTRPLLAVLLGGIGGPLAYAGAARGWDALTFHVPEWRALAVLGVGWAVAMPLLAALNHRWSLARTPA</sequence>
<dbReference type="RefSeq" id="WP_046966572.1">
    <property type="nucleotide sequence ID" value="NZ_CP017480.1"/>
</dbReference>
<keyword evidence="2" id="KW-1185">Reference proteome</keyword>